<keyword evidence="1" id="KW-0540">Nuclease</keyword>
<protein>
    <submittedName>
        <fullName evidence="1">Restriction endonuclease BglII</fullName>
    </submittedName>
</protein>
<reference evidence="1" key="1">
    <citation type="submission" date="2016-04" db="EMBL/GenBank/DDBJ databases">
        <authorList>
            <person name="Evans L.H."/>
            <person name="Alamgir A."/>
            <person name="Owens N."/>
            <person name="Weber N.D."/>
            <person name="Virtaneva K."/>
            <person name="Barbian K."/>
            <person name="Babar A."/>
            <person name="Rosenke K."/>
        </authorList>
    </citation>
    <scope>NUCLEOTIDE SEQUENCE</scope>
    <source>
        <strain evidence="1">86</strain>
    </source>
</reference>
<dbReference type="GO" id="GO:0003677">
    <property type="term" value="F:DNA binding"/>
    <property type="evidence" value="ECO:0007669"/>
    <property type="project" value="InterPro"/>
</dbReference>
<sequence>MEIRDYIDADLLERFEFYNYNHAVEIITQAFPEEWKEIVECLRKLDIMTDDLRESGGNETSIPKKFDDVLYPYGWREIRISGDLHIKFFPRQADQRGRFSKEPFEEKVLEGYIDGHNIDFLKNRVAFDLEWNSKDQTFDRDLLAMRTYYDCDIVSAGIIITRSEELNDAFKTIYDFDKRDRTWKPILRKYGASTTWIGKLLYRLDSRRNGGCPVLAVGIKKKCISDWEDGYIDEHRARNGE</sequence>
<dbReference type="Gene3D" id="3.40.91.20">
    <property type="match status" value="1"/>
</dbReference>
<organism evidence="1">
    <name type="scientific">uncultured Eubacteriales bacterium</name>
    <dbReference type="NCBI Taxonomy" id="172733"/>
    <lineage>
        <taxon>Bacteria</taxon>
        <taxon>Bacillati</taxon>
        <taxon>Bacillota</taxon>
        <taxon>Clostridia</taxon>
        <taxon>Eubacteriales</taxon>
        <taxon>environmental samples</taxon>
    </lineage>
</organism>
<proteinExistence type="predicted"/>
<keyword evidence="1" id="KW-0378">Hydrolase</keyword>
<dbReference type="GO" id="GO:0000287">
    <property type="term" value="F:magnesium ion binding"/>
    <property type="evidence" value="ECO:0007669"/>
    <property type="project" value="InterPro"/>
</dbReference>
<dbReference type="GO" id="GO:0009036">
    <property type="term" value="F:type II site-specific deoxyribonuclease activity"/>
    <property type="evidence" value="ECO:0007669"/>
    <property type="project" value="InterPro"/>
</dbReference>
<dbReference type="InterPro" id="IPR011338">
    <property type="entry name" value="BamHI/BglII/BstY"/>
</dbReference>
<keyword evidence="1" id="KW-0255">Endonuclease</keyword>
<dbReference type="InterPro" id="IPR011335">
    <property type="entry name" value="Restrct_endonuc-II-like"/>
</dbReference>
<dbReference type="GO" id="GO:0009307">
    <property type="term" value="P:DNA restriction-modification system"/>
    <property type="evidence" value="ECO:0007669"/>
    <property type="project" value="InterPro"/>
</dbReference>
<evidence type="ECO:0000313" key="1">
    <source>
        <dbReference type="EMBL" id="SBV99722.1"/>
    </source>
</evidence>
<dbReference type="EMBL" id="FLUN01000001">
    <property type="protein sequence ID" value="SBV99722.1"/>
    <property type="molecule type" value="Genomic_DNA"/>
</dbReference>
<accession>A0A212JJV6</accession>
<dbReference type="InterPro" id="IPR015278">
    <property type="entry name" value="BglII-like"/>
</dbReference>
<gene>
    <name evidence="1" type="ORF">KL86CLO1_11248</name>
</gene>
<name>A0A212JJV6_9FIRM</name>
<dbReference type="Pfam" id="PF09195">
    <property type="entry name" value="Endonuc-BglII"/>
    <property type="match status" value="1"/>
</dbReference>
<dbReference type="SUPFAM" id="SSF52980">
    <property type="entry name" value="Restriction endonuclease-like"/>
    <property type="match status" value="1"/>
</dbReference>
<dbReference type="AlphaFoldDB" id="A0A212JJV6"/>